<dbReference type="EMBL" id="KJ019068">
    <property type="protein sequence ID" value="AIX23768.1"/>
    <property type="molecule type" value="Genomic_DNA"/>
</dbReference>
<dbReference type="Proteomes" id="UP000185401">
    <property type="component" value="Segment"/>
</dbReference>
<dbReference type="EMBL" id="KJ019076">
    <property type="protein sequence ID" value="AIX25515.1"/>
    <property type="molecule type" value="Genomic_DNA"/>
</dbReference>
<evidence type="ECO:0000313" key="10">
    <source>
        <dbReference type="EMBL" id="AIX45426.1"/>
    </source>
</evidence>
<dbReference type="EMBL" id="KJ019157">
    <property type="protein sequence ID" value="AIX45217.1"/>
    <property type="molecule type" value="Genomic_DNA"/>
</dbReference>
<evidence type="ECO:0000313" key="7">
    <source>
        <dbReference type="EMBL" id="AIX28011.1"/>
    </source>
</evidence>
<dbReference type="Proteomes" id="UP000185408">
    <property type="component" value="Segment"/>
</dbReference>
<dbReference type="EMBL" id="KJ019033">
    <property type="protein sequence ID" value="AIX15779.1"/>
    <property type="molecule type" value="Genomic_DNA"/>
</dbReference>
<evidence type="ECO:0000313" key="14">
    <source>
        <dbReference type="Proteomes" id="UP000185398"/>
    </source>
</evidence>
<evidence type="ECO:0000313" key="9">
    <source>
        <dbReference type="EMBL" id="AIX45217.1"/>
    </source>
</evidence>
<dbReference type="EMBL" id="KJ019137">
    <property type="protein sequence ID" value="AIX40030.1"/>
    <property type="molecule type" value="Genomic_DNA"/>
</dbReference>
<evidence type="ECO:0000313" key="6">
    <source>
        <dbReference type="EMBL" id="AIX25515.1"/>
    </source>
</evidence>
<dbReference type="Proteomes" id="UP000185394">
    <property type="component" value="Segment"/>
</dbReference>
<dbReference type="EMBL" id="KJ019163">
    <property type="protein sequence ID" value="AIX46574.1"/>
    <property type="molecule type" value="Genomic_DNA"/>
</dbReference>
<evidence type="ECO:0000313" key="5">
    <source>
        <dbReference type="EMBL" id="AIX23768.1"/>
    </source>
</evidence>
<dbReference type="Proteomes" id="UP000185409">
    <property type="component" value="Segment"/>
</dbReference>
<sequence length="80" mass="9168">MTVETVSQSEMLAQFKERFSKLIAENQQLANKIKENETTALKLQGAIETLEYYNPEEEEEETMSLPPEEDSEDLQVGLTE</sequence>
<dbReference type="Proteomes" id="UP000185399">
    <property type="component" value="Segment"/>
</dbReference>
<evidence type="ECO:0000256" key="1">
    <source>
        <dbReference type="SAM" id="MobiDB-lite"/>
    </source>
</evidence>
<dbReference type="EMBL" id="KJ019158">
    <property type="protein sequence ID" value="AIX45426.1"/>
    <property type="molecule type" value="Genomic_DNA"/>
</dbReference>
<dbReference type="Proteomes" id="UP000185392">
    <property type="component" value="Segment"/>
</dbReference>
<dbReference type="Proteomes" id="UP000185393">
    <property type="component" value="Segment"/>
</dbReference>
<evidence type="ECO:0000313" key="2">
    <source>
        <dbReference type="EMBL" id="AIX15134.1"/>
    </source>
</evidence>
<reference evidence="12 13" key="1">
    <citation type="submission" date="2013-12" db="EMBL/GenBank/DDBJ databases">
        <title>Ecological redundancy of diverse viral populations within a natural community.</title>
        <authorList>
            <person name="Gregory A.C."/>
            <person name="LaButti K."/>
            <person name="Copeland A."/>
            <person name="Woyke T."/>
            <person name="Sullivan M.B."/>
        </authorList>
    </citation>
    <scope>NUCLEOTIDE SEQUENCE [LARGE SCALE GENOMIC DNA]</scope>
    <source>
        <strain evidence="8">Syn7803C104</strain>
        <strain evidence="9">Syn7803C31</strain>
        <strain evidence="10">Syn7803C33</strain>
        <strain evidence="11">Syn7803C38</strain>
        <strain evidence="2">Syn7803C47</strain>
        <strain evidence="3">Syn7803C53</strain>
        <strain evidence="4">Syn7803C59</strain>
        <strain evidence="5">Syn7803US102</strain>
        <strain evidence="6">Syn7803US112</strain>
        <strain evidence="7">Syn7803US19</strain>
    </source>
</reference>
<evidence type="ECO:0000313" key="4">
    <source>
        <dbReference type="EMBL" id="AIX16890.1"/>
    </source>
</evidence>
<evidence type="ECO:0000313" key="3">
    <source>
        <dbReference type="EMBL" id="AIX15779.1"/>
    </source>
</evidence>
<protein>
    <submittedName>
        <fullName evidence="4">Uncharacterized protein</fullName>
    </submittedName>
</protein>
<proteinExistence type="predicted"/>
<name>A0A0E3EVY2_9CAUD</name>
<dbReference type="Proteomes" id="UP000185400">
    <property type="component" value="Segment"/>
</dbReference>
<organism evidence="4 14">
    <name type="scientific">Synechococcus phage ACG-2014a</name>
    <dbReference type="NCBI Taxonomy" id="1493507"/>
    <lineage>
        <taxon>Viruses</taxon>
        <taxon>Duplodnaviria</taxon>
        <taxon>Heunggongvirae</taxon>
        <taxon>Uroviricota</taxon>
        <taxon>Caudoviricetes</taxon>
        <taxon>Pantevenvirales</taxon>
        <taxon>Kyanoviridae</taxon>
        <taxon>Acionnavirus</taxon>
        <taxon>Acionnavirus monteraybay</taxon>
    </lineage>
</organism>
<dbReference type="EMBL" id="KJ019087">
    <property type="protein sequence ID" value="AIX28011.1"/>
    <property type="molecule type" value="Genomic_DNA"/>
</dbReference>
<dbReference type="EMBL" id="KJ019038">
    <property type="protein sequence ID" value="AIX16890.1"/>
    <property type="molecule type" value="Genomic_DNA"/>
</dbReference>
<feature type="region of interest" description="Disordered" evidence="1">
    <location>
        <begin position="55"/>
        <end position="80"/>
    </location>
</feature>
<evidence type="ECO:0000313" key="12">
    <source>
        <dbReference type="Proteomes" id="UP000185391"/>
    </source>
</evidence>
<evidence type="ECO:0000313" key="8">
    <source>
        <dbReference type="EMBL" id="AIX40030.1"/>
    </source>
</evidence>
<evidence type="ECO:0000313" key="13">
    <source>
        <dbReference type="Proteomes" id="UP000185392"/>
    </source>
</evidence>
<gene>
    <name evidence="8" type="ORF">Syn7803C104_86</name>
    <name evidence="9" type="ORF">Syn7803C31_85</name>
    <name evidence="10" type="ORF">Syn7803C33_83</name>
    <name evidence="11" type="ORF">Syn7803C38_82</name>
    <name evidence="2" type="ORF">Syn7803C47_85</name>
    <name evidence="3" type="ORF">Syn7803C53_82</name>
    <name evidence="4" type="ORF">Syn7803C59_83</name>
    <name evidence="5" type="ORF">Syn7803US102_83</name>
    <name evidence="6" type="ORF">Syn7803US112_83</name>
    <name evidence="7" type="ORF">Syn7803US19_82</name>
</gene>
<accession>A0A0E3EVY2</accession>
<dbReference type="EMBL" id="KJ019030">
    <property type="protein sequence ID" value="AIX15134.1"/>
    <property type="molecule type" value="Genomic_DNA"/>
</dbReference>
<dbReference type="Proteomes" id="UP000185391">
    <property type="component" value="Segment"/>
</dbReference>
<feature type="compositionally biased region" description="Acidic residues" evidence="1">
    <location>
        <begin position="55"/>
        <end position="73"/>
    </location>
</feature>
<evidence type="ECO:0000313" key="11">
    <source>
        <dbReference type="EMBL" id="AIX46574.1"/>
    </source>
</evidence>
<dbReference type="Proteomes" id="UP000185398">
    <property type="component" value="Segment"/>
</dbReference>